<reference evidence="2 3" key="1">
    <citation type="submission" date="2016-10" db="EMBL/GenBank/DDBJ databases">
        <authorList>
            <person name="de Groot N.N."/>
        </authorList>
    </citation>
    <scope>NUCLEOTIDE SEQUENCE [LARGE SCALE GENOMIC DNA]</scope>
    <source>
        <strain evidence="2 3">CPCC 202699</strain>
    </source>
</reference>
<proteinExistence type="predicted"/>
<feature type="signal peptide" evidence="1">
    <location>
        <begin position="1"/>
        <end position="24"/>
    </location>
</feature>
<organism evidence="2 3">
    <name type="scientific">Amycolatopsis xylanica</name>
    <dbReference type="NCBI Taxonomy" id="589385"/>
    <lineage>
        <taxon>Bacteria</taxon>
        <taxon>Bacillati</taxon>
        <taxon>Actinomycetota</taxon>
        <taxon>Actinomycetes</taxon>
        <taxon>Pseudonocardiales</taxon>
        <taxon>Pseudonocardiaceae</taxon>
        <taxon>Amycolatopsis</taxon>
    </lineage>
</organism>
<keyword evidence="2" id="KW-0808">Transferase</keyword>
<accession>A0A1H2YFJ1</accession>
<feature type="chain" id="PRO_5011479015" evidence="1">
    <location>
        <begin position="25"/>
        <end position="253"/>
    </location>
</feature>
<keyword evidence="1" id="KW-0732">Signal</keyword>
<dbReference type="Proteomes" id="UP000199515">
    <property type="component" value="Unassembled WGS sequence"/>
</dbReference>
<dbReference type="RefSeq" id="WP_091289017.1">
    <property type="nucleotide sequence ID" value="NZ_FNON01000002.1"/>
</dbReference>
<evidence type="ECO:0000313" key="3">
    <source>
        <dbReference type="Proteomes" id="UP000199515"/>
    </source>
</evidence>
<gene>
    <name evidence="2" type="ORF">SAMN05421504_102120</name>
</gene>
<dbReference type="PANTHER" id="PTHR31270:SF1">
    <property type="entry name" value="GLUTAMINYL-PEPTIDE CYCLOTRANSFERASE"/>
    <property type="match status" value="1"/>
</dbReference>
<dbReference type="AlphaFoldDB" id="A0A1H2YFJ1"/>
<dbReference type="Pfam" id="PF05096">
    <property type="entry name" value="Glu_cyclase_2"/>
    <property type="match status" value="1"/>
</dbReference>
<dbReference type="PROSITE" id="PS51257">
    <property type="entry name" value="PROKAR_LIPOPROTEIN"/>
    <property type="match status" value="1"/>
</dbReference>
<dbReference type="EMBL" id="FNON01000002">
    <property type="protein sequence ID" value="SDX03963.1"/>
    <property type="molecule type" value="Genomic_DNA"/>
</dbReference>
<keyword evidence="3" id="KW-1185">Reference proteome</keyword>
<dbReference type="OrthoDB" id="9783700at2"/>
<evidence type="ECO:0000256" key="1">
    <source>
        <dbReference type="SAM" id="SignalP"/>
    </source>
</evidence>
<dbReference type="GO" id="GO:0016603">
    <property type="term" value="F:glutaminyl-peptide cyclotransferase activity"/>
    <property type="evidence" value="ECO:0007669"/>
    <property type="project" value="InterPro"/>
</dbReference>
<dbReference type="STRING" id="589385.SAMN05421504_102120"/>
<dbReference type="InterPro" id="IPR011044">
    <property type="entry name" value="Quino_amine_DH_bsu"/>
</dbReference>
<protein>
    <submittedName>
        <fullName evidence="2">Glutamine cyclotransferase</fullName>
    </submittedName>
</protein>
<evidence type="ECO:0000313" key="2">
    <source>
        <dbReference type="EMBL" id="SDX03963.1"/>
    </source>
</evidence>
<name>A0A1H2YFJ1_9PSEU</name>
<dbReference type="PANTHER" id="PTHR31270">
    <property type="entry name" value="GLUTAMINYL-PEPTIDE CYCLOTRANSFERASE"/>
    <property type="match status" value="1"/>
</dbReference>
<dbReference type="InterPro" id="IPR007788">
    <property type="entry name" value="QCT"/>
</dbReference>
<dbReference type="SUPFAM" id="SSF50969">
    <property type="entry name" value="YVTN repeat-like/Quinoprotein amine dehydrogenase"/>
    <property type="match status" value="1"/>
</dbReference>
<sequence length="253" mass="27488">MRKLIFTPLLAIALCGCSNTPASSVDTGPQRLRPEIVRVLPHDVTAFTEGLEFAGNTLFEGTGLERKSVVQAGPAGEAPTVKAALSPEIFGEGITVLGPKLWQLTWRNGYAIERDAATLAELRRVPYQGEGWGLCHQRDRLVMSNGSDTLTFRDPVTFAVTGTVRVGHTQLNELECVGDDVYINVWQTDRILRFNLPSARVTGEIDASGLLTAGERTAADVLNGIAAVPGSDRFVLTGKLWPKMFEVRFVPNP</sequence>